<keyword evidence="9" id="KW-1185">Reference proteome</keyword>
<accession>A0ABY6D6N8</accession>
<protein>
    <recommendedName>
        <fullName evidence="2">High-affinity zinc uptake system protein ZnuA</fullName>
    </recommendedName>
</protein>
<keyword evidence="5" id="KW-0864">Zinc transport</keyword>
<evidence type="ECO:0000256" key="2">
    <source>
        <dbReference type="ARBA" id="ARBA00015915"/>
    </source>
</evidence>
<gene>
    <name evidence="8" type="ORF">N7U68_11775</name>
</gene>
<dbReference type="Proteomes" id="UP001064087">
    <property type="component" value="Chromosome"/>
</dbReference>
<keyword evidence="5" id="KW-0862">Zinc</keyword>
<dbReference type="InterPro" id="IPR050492">
    <property type="entry name" value="Bact_metal-bind_prot9"/>
</dbReference>
<feature type="compositionally biased region" description="Basic and acidic residues" evidence="6">
    <location>
        <begin position="139"/>
        <end position="160"/>
    </location>
</feature>
<dbReference type="Pfam" id="PF01297">
    <property type="entry name" value="ZnuA"/>
    <property type="match status" value="1"/>
</dbReference>
<evidence type="ECO:0000313" key="8">
    <source>
        <dbReference type="EMBL" id="UXX81802.1"/>
    </source>
</evidence>
<evidence type="ECO:0000256" key="6">
    <source>
        <dbReference type="SAM" id="MobiDB-lite"/>
    </source>
</evidence>
<feature type="signal peptide" evidence="7">
    <location>
        <begin position="1"/>
        <end position="20"/>
    </location>
</feature>
<dbReference type="EMBL" id="CP106738">
    <property type="protein sequence ID" value="UXX81802.1"/>
    <property type="molecule type" value="Genomic_DNA"/>
</dbReference>
<evidence type="ECO:0000256" key="3">
    <source>
        <dbReference type="ARBA" id="ARBA00022448"/>
    </source>
</evidence>
<keyword evidence="5" id="KW-0406">Ion transport</keyword>
<keyword evidence="3" id="KW-0813">Transport</keyword>
<feature type="chain" id="PRO_5047548398" description="High-affinity zinc uptake system protein ZnuA" evidence="7">
    <location>
        <begin position="21"/>
        <end position="325"/>
    </location>
</feature>
<dbReference type="InterPro" id="IPR006127">
    <property type="entry name" value="ZnuA-like"/>
</dbReference>
<organism evidence="8 9">
    <name type="scientific">Roseovarius pelagicus</name>
    <dbReference type="NCBI Taxonomy" id="2980108"/>
    <lineage>
        <taxon>Bacteria</taxon>
        <taxon>Pseudomonadati</taxon>
        <taxon>Pseudomonadota</taxon>
        <taxon>Alphaproteobacteria</taxon>
        <taxon>Rhodobacterales</taxon>
        <taxon>Roseobacteraceae</taxon>
        <taxon>Roseovarius</taxon>
    </lineage>
</organism>
<proteinExistence type="inferred from homology"/>
<reference evidence="8" key="1">
    <citation type="submission" date="2022-10" db="EMBL/GenBank/DDBJ databases">
        <title>Roseovarius pelagicus sp. nov., isolated from Arctic seawater.</title>
        <authorList>
            <person name="Hong Y.W."/>
            <person name="Hwang C.Y."/>
        </authorList>
    </citation>
    <scope>NUCLEOTIDE SEQUENCE</scope>
    <source>
        <strain evidence="8">HL-MP18</strain>
    </source>
</reference>
<name>A0ABY6D6N8_9RHOB</name>
<evidence type="ECO:0000256" key="7">
    <source>
        <dbReference type="SAM" id="SignalP"/>
    </source>
</evidence>
<dbReference type="PANTHER" id="PTHR42953:SF3">
    <property type="entry name" value="HIGH-AFFINITY ZINC UPTAKE SYSTEM PROTEIN ZNUA"/>
    <property type="match status" value="1"/>
</dbReference>
<dbReference type="SUPFAM" id="SSF53807">
    <property type="entry name" value="Helical backbone' metal receptor"/>
    <property type="match status" value="1"/>
</dbReference>
<sequence>MIKSLLAVTSSLAISLPAHADAPRVATDILPVQSLVAMVMEGVGTPDLIVQPGASPHGYALRPSDARALQEADLVFWMGPALTPWMLDAINTLGEDAQVTSLLDVDATELFHFREGASLEMEDAHADHDDHEDHEDHEEEHGNHAEDDGHDDHEHSGVDPHAWLDPHNAIAWIDLIAFRLVQNDPKNAAIYVQNAKTAQAMIETVSAEVAAELAPLRGRPYIVFHDAYQYFERHFAIPAAGSISLSDASKPSPARLAEIRHIITETGALCVFSEAQFNPGLVATVMEGTDARTALLDPIGAEQTPGADLYPALLRAMAARMMECL</sequence>
<evidence type="ECO:0000256" key="5">
    <source>
        <dbReference type="ARBA" id="ARBA00022906"/>
    </source>
</evidence>
<feature type="region of interest" description="Disordered" evidence="6">
    <location>
        <begin position="123"/>
        <end position="160"/>
    </location>
</feature>
<evidence type="ECO:0000313" key="9">
    <source>
        <dbReference type="Proteomes" id="UP001064087"/>
    </source>
</evidence>
<dbReference type="Gene3D" id="3.40.50.1980">
    <property type="entry name" value="Nitrogenase molybdenum iron protein domain"/>
    <property type="match status" value="2"/>
</dbReference>
<evidence type="ECO:0000256" key="1">
    <source>
        <dbReference type="ARBA" id="ARBA00011028"/>
    </source>
</evidence>
<dbReference type="RefSeq" id="WP_263046918.1">
    <property type="nucleotide sequence ID" value="NZ_CP106738.1"/>
</dbReference>
<dbReference type="PANTHER" id="PTHR42953">
    <property type="entry name" value="HIGH-AFFINITY ZINC UPTAKE SYSTEM PROTEIN ZNUA-RELATED"/>
    <property type="match status" value="1"/>
</dbReference>
<keyword evidence="4 7" id="KW-0732">Signal</keyword>
<evidence type="ECO:0000256" key="4">
    <source>
        <dbReference type="ARBA" id="ARBA00022729"/>
    </source>
</evidence>
<comment type="similarity">
    <text evidence="1">Belongs to the bacterial solute-binding protein 9 family.</text>
</comment>